<dbReference type="SUPFAM" id="SSF56300">
    <property type="entry name" value="Metallo-dependent phosphatases"/>
    <property type="match status" value="1"/>
</dbReference>
<gene>
    <name evidence="4" type="ORF">ACH429_03950</name>
</gene>
<accession>A0ABW7UPL8</accession>
<dbReference type="Gene3D" id="2.60.40.380">
    <property type="entry name" value="Purple acid phosphatase-like, N-terminal"/>
    <property type="match status" value="1"/>
</dbReference>
<reference evidence="4 5" key="1">
    <citation type="submission" date="2024-10" db="EMBL/GenBank/DDBJ databases">
        <title>The Natural Products Discovery Center: Release of the First 8490 Sequenced Strains for Exploring Actinobacteria Biosynthetic Diversity.</title>
        <authorList>
            <person name="Kalkreuter E."/>
            <person name="Kautsar S.A."/>
            <person name="Yang D."/>
            <person name="Bader C.D."/>
            <person name="Teijaro C.N."/>
            <person name="Fluegel L."/>
            <person name="Davis C.M."/>
            <person name="Simpson J.R."/>
            <person name="Lauterbach L."/>
            <person name="Steele A.D."/>
            <person name="Gui C."/>
            <person name="Meng S."/>
            <person name="Li G."/>
            <person name="Viehrig K."/>
            <person name="Ye F."/>
            <person name="Su P."/>
            <person name="Kiefer A.F."/>
            <person name="Nichols A."/>
            <person name="Cepeda A.J."/>
            <person name="Yan W."/>
            <person name="Fan B."/>
            <person name="Jiang Y."/>
            <person name="Adhikari A."/>
            <person name="Zheng C.-J."/>
            <person name="Schuster L."/>
            <person name="Cowan T.M."/>
            <person name="Smanski M.J."/>
            <person name="Chevrette M.G."/>
            <person name="De Carvalho L.P.S."/>
            <person name="Shen B."/>
        </authorList>
    </citation>
    <scope>NUCLEOTIDE SEQUENCE [LARGE SCALE GENOMIC DNA]</scope>
    <source>
        <strain evidence="4 5">NPDC020327</strain>
    </source>
</reference>
<dbReference type="PANTHER" id="PTHR43606">
    <property type="entry name" value="PHOSPHATASE, PUTATIVE (AFU_ORTHOLOGUE AFUA_6G08710)-RELATED"/>
    <property type="match status" value="1"/>
</dbReference>
<dbReference type="InterPro" id="IPR018946">
    <property type="entry name" value="PhoD-like_MPP"/>
</dbReference>
<comment type="caution">
    <text evidence="4">The sequence shown here is derived from an EMBL/GenBank/DDBJ whole genome shotgun (WGS) entry which is preliminary data.</text>
</comment>
<keyword evidence="5" id="KW-1185">Reference proteome</keyword>
<dbReference type="InterPro" id="IPR052900">
    <property type="entry name" value="Phospholipid_Metab_Enz"/>
</dbReference>
<dbReference type="Pfam" id="PF09423">
    <property type="entry name" value="PhoD"/>
    <property type="match status" value="1"/>
</dbReference>
<dbReference type="InterPro" id="IPR008969">
    <property type="entry name" value="CarboxyPept-like_regulatory"/>
</dbReference>
<proteinExistence type="predicted"/>
<dbReference type="Pfam" id="PF16655">
    <property type="entry name" value="PhoD_N"/>
    <property type="match status" value="1"/>
</dbReference>
<dbReference type="InterPro" id="IPR029052">
    <property type="entry name" value="Metallo-depent_PP-like"/>
</dbReference>
<evidence type="ECO:0000259" key="3">
    <source>
        <dbReference type="Pfam" id="PF16655"/>
    </source>
</evidence>
<dbReference type="PANTHER" id="PTHR43606:SF2">
    <property type="entry name" value="ALKALINE PHOSPHATASE FAMILY PROTEIN (AFU_ORTHOLOGUE AFUA_5G03860)"/>
    <property type="match status" value="1"/>
</dbReference>
<feature type="region of interest" description="Disordered" evidence="1">
    <location>
        <begin position="1"/>
        <end position="34"/>
    </location>
</feature>
<dbReference type="Gene3D" id="3.60.21.70">
    <property type="entry name" value="PhoD-like phosphatase"/>
    <property type="match status" value="1"/>
</dbReference>
<dbReference type="Proteomes" id="UP001611548">
    <property type="component" value="Unassembled WGS sequence"/>
</dbReference>
<dbReference type="InterPro" id="IPR032093">
    <property type="entry name" value="PhoD_N"/>
</dbReference>
<dbReference type="CDD" id="cd07389">
    <property type="entry name" value="MPP_PhoD"/>
    <property type="match status" value="1"/>
</dbReference>
<organism evidence="4 5">
    <name type="scientific">Streptomyces pathocidini</name>
    <dbReference type="NCBI Taxonomy" id="1650571"/>
    <lineage>
        <taxon>Bacteria</taxon>
        <taxon>Bacillati</taxon>
        <taxon>Actinomycetota</taxon>
        <taxon>Actinomycetes</taxon>
        <taxon>Kitasatosporales</taxon>
        <taxon>Streptomycetaceae</taxon>
        <taxon>Streptomyces</taxon>
    </lineage>
</organism>
<dbReference type="InterPro" id="IPR006311">
    <property type="entry name" value="TAT_signal"/>
</dbReference>
<evidence type="ECO:0000256" key="1">
    <source>
        <dbReference type="SAM" id="MobiDB-lite"/>
    </source>
</evidence>
<dbReference type="RefSeq" id="WP_079101172.1">
    <property type="nucleotide sequence ID" value="NZ_JBIRWE010000001.1"/>
</dbReference>
<name>A0ABW7UPL8_9ACTN</name>
<dbReference type="Pfam" id="PF13620">
    <property type="entry name" value="CarboxypepD_reg"/>
    <property type="match status" value="1"/>
</dbReference>
<evidence type="ECO:0000259" key="2">
    <source>
        <dbReference type="Pfam" id="PF09423"/>
    </source>
</evidence>
<dbReference type="PROSITE" id="PS51318">
    <property type="entry name" value="TAT"/>
    <property type="match status" value="1"/>
</dbReference>
<sequence>MTSERRDPEPRETEPRDTGDCAGGREPGFEPGFVNPLDRRRFLTAVGGTALGALAVGQLGTPAPADAAELDAAPFTLGVASGDPDHRSVVLWTRLAPDPLNAETGGMAPEPVDVRWELARDEEFRHVIRRGTVTARAESAHTVHVVADDLAPDRWYWYRFEAGGARSRTGRTRTLPAPGAKPDHLRFAFVSCQSWAGGSYPAYRDLAEQDLDFVLHLGDYVYETTNGSLTEFRRLHALYKTSPHLRAAHARFPFFVTWDDHEVQNNYAADISGGAGDGRPFPERRANGYQAYYEHLPLRPAQQPDGPDALLYRRFDFGRLAEFSVLDTRQYRSDQPCGDGRKAPCAAADDPAATMTGIEQERWLLHGLDCSKARWNVIAQQTIMAAFDYDLGPGKIVNLDQWDGYTAARSRILDFLARTRPANPVVLSGDWHSAWVNDLKTDFGDPASRTVATEFVGTSISSGASGWDADVRAGLAANPHVRFYNGSYRGYALCDITPQRWRTDLRIVLSGSDPASPAFTLAAFEVRDGVAGARRIDAGDGLVGRLTDAATGAALPNIQVTVSDSAGAQISRTTTDASGEFLAFAPPGAYTVAAEGVGYEPAHASVTVRAGAQTRVDLRLTRTGAWAGTGRTVPGPQSQALRTDIVLANDLLSLAISAGSQDPQLSGVTAGKPLDLAAVGHLDQIDWLNLPYASAARPRGGSAWQQLTVKSDTVEVVSAGGGSSSEASVRAVGAGTSVPDLAVTTLYTIRTGEPWVTAETTFTNRSTVARTFWTGDVLDHDGAGQRSGVAGHGTITDSGPADFTPAPATPWIGMTGSDAQTYGLLYETPDFTAYACGIWAMSQREVTLEPGAEFVLRRRIAAVHNGGAGDPWGVLGDLWVPART</sequence>
<evidence type="ECO:0000313" key="4">
    <source>
        <dbReference type="EMBL" id="MFI1963284.1"/>
    </source>
</evidence>
<dbReference type="InterPro" id="IPR038607">
    <property type="entry name" value="PhoD-like_sf"/>
</dbReference>
<feature type="domain" description="Phospholipase D N-terminal" evidence="3">
    <location>
        <begin position="77"/>
        <end position="174"/>
    </location>
</feature>
<protein>
    <submittedName>
        <fullName evidence="4">Alkaline phosphatase D family protein</fullName>
    </submittedName>
</protein>
<feature type="domain" description="PhoD-like phosphatase metallophosphatase" evidence="2">
    <location>
        <begin position="187"/>
        <end position="505"/>
    </location>
</feature>
<feature type="compositionally biased region" description="Basic and acidic residues" evidence="1">
    <location>
        <begin position="1"/>
        <end position="19"/>
    </location>
</feature>
<dbReference type="EMBL" id="JBIRWE010000001">
    <property type="protein sequence ID" value="MFI1963284.1"/>
    <property type="molecule type" value="Genomic_DNA"/>
</dbReference>
<evidence type="ECO:0000313" key="5">
    <source>
        <dbReference type="Proteomes" id="UP001611548"/>
    </source>
</evidence>
<dbReference type="SUPFAM" id="SSF49464">
    <property type="entry name" value="Carboxypeptidase regulatory domain-like"/>
    <property type="match status" value="1"/>
</dbReference>